<feature type="region of interest" description="Disordered" evidence="1">
    <location>
        <begin position="256"/>
        <end position="277"/>
    </location>
</feature>
<evidence type="ECO:0000313" key="3">
    <source>
        <dbReference type="EMBL" id="KAK7754295.1"/>
    </source>
</evidence>
<evidence type="ECO:0000256" key="2">
    <source>
        <dbReference type="SAM" id="SignalP"/>
    </source>
</evidence>
<dbReference type="EMBL" id="JAKJXP020000021">
    <property type="protein sequence ID" value="KAK7754295.1"/>
    <property type="molecule type" value="Genomic_DNA"/>
</dbReference>
<reference evidence="3 4" key="1">
    <citation type="submission" date="2024-02" db="EMBL/GenBank/DDBJ databases">
        <title>De novo assembly and annotation of 12 fungi associated with fruit tree decline syndrome in Ontario, Canada.</title>
        <authorList>
            <person name="Sulman M."/>
            <person name="Ellouze W."/>
            <person name="Ilyukhin E."/>
        </authorList>
    </citation>
    <scope>NUCLEOTIDE SEQUENCE [LARGE SCALE GENOMIC DNA]</scope>
    <source>
        <strain evidence="3 4">M11/M66-122</strain>
    </source>
</reference>
<accession>A0AAN9YUE2</accession>
<comment type="caution">
    <text evidence="3">The sequence shown here is derived from an EMBL/GenBank/DDBJ whole genome shotgun (WGS) entry which is preliminary data.</text>
</comment>
<dbReference type="AlphaFoldDB" id="A0AAN9YUE2"/>
<evidence type="ECO:0000313" key="4">
    <source>
        <dbReference type="Proteomes" id="UP001320420"/>
    </source>
</evidence>
<name>A0AAN9YUE2_9PEZI</name>
<feature type="compositionally biased region" description="Basic and acidic residues" evidence="1">
    <location>
        <begin position="175"/>
        <end position="184"/>
    </location>
</feature>
<protein>
    <recommendedName>
        <fullName evidence="5">Lipoprotein</fullName>
    </recommendedName>
</protein>
<gene>
    <name evidence="3" type="ORF">SLS62_003588</name>
</gene>
<dbReference type="PROSITE" id="PS51257">
    <property type="entry name" value="PROKAR_LIPOPROTEIN"/>
    <property type="match status" value="1"/>
</dbReference>
<evidence type="ECO:0008006" key="5">
    <source>
        <dbReference type="Google" id="ProtNLM"/>
    </source>
</evidence>
<keyword evidence="2" id="KW-0732">Signal</keyword>
<feature type="signal peptide" evidence="2">
    <location>
        <begin position="1"/>
        <end position="20"/>
    </location>
</feature>
<evidence type="ECO:0000256" key="1">
    <source>
        <dbReference type="SAM" id="MobiDB-lite"/>
    </source>
</evidence>
<sequence length="277" mass="30125">MKPLALLLAAGTALFSTGACLEKNPPRLAGKPTKMSPEEFPWTDPFASSEEQQFLPACSARRTFRASEFLLDDLALPPPRGLEPYSGVLKKALRDKPYPGGWDGVDPHGYDRSLVQMDYADVPVAVRDWIEKQQQREDDGNNGGGGSLFSVFERKGKGEKATEIAKPPENPRAVRGGEDDPADKDKVVLFAPGAIYRALPLWVAEGSDCADTLSDLSRYSSSPSDGAVVAWTTEHTKAKRSKGRDIDFTITAQVLKKAEEGEGKAKESPSESTKEEL</sequence>
<dbReference type="Proteomes" id="UP001320420">
    <property type="component" value="Unassembled WGS sequence"/>
</dbReference>
<organism evidence="3 4">
    <name type="scientific">Diatrype stigma</name>
    <dbReference type="NCBI Taxonomy" id="117547"/>
    <lineage>
        <taxon>Eukaryota</taxon>
        <taxon>Fungi</taxon>
        <taxon>Dikarya</taxon>
        <taxon>Ascomycota</taxon>
        <taxon>Pezizomycotina</taxon>
        <taxon>Sordariomycetes</taxon>
        <taxon>Xylariomycetidae</taxon>
        <taxon>Xylariales</taxon>
        <taxon>Diatrypaceae</taxon>
        <taxon>Diatrype</taxon>
    </lineage>
</organism>
<keyword evidence="4" id="KW-1185">Reference proteome</keyword>
<proteinExistence type="predicted"/>
<feature type="chain" id="PRO_5042848506" description="Lipoprotein" evidence="2">
    <location>
        <begin position="21"/>
        <end position="277"/>
    </location>
</feature>
<feature type="region of interest" description="Disordered" evidence="1">
    <location>
        <begin position="158"/>
        <end position="184"/>
    </location>
</feature>